<protein>
    <submittedName>
        <fullName evidence="2">Uncharacterized protein</fullName>
    </submittedName>
</protein>
<feature type="compositionally biased region" description="Polar residues" evidence="1">
    <location>
        <begin position="1"/>
        <end position="27"/>
    </location>
</feature>
<proteinExistence type="predicted"/>
<evidence type="ECO:0000313" key="2">
    <source>
        <dbReference type="EMBL" id="KAA8540681.1"/>
    </source>
</evidence>
<dbReference type="Proteomes" id="UP000325577">
    <property type="component" value="Linkage Group LG13"/>
</dbReference>
<dbReference type="EMBL" id="CM018036">
    <property type="protein sequence ID" value="KAA8540681.1"/>
    <property type="molecule type" value="Genomic_DNA"/>
</dbReference>
<dbReference type="OrthoDB" id="1886825at2759"/>
<name>A0A5J5BHU3_9ASTE</name>
<dbReference type="AlphaFoldDB" id="A0A5J5BHU3"/>
<gene>
    <name evidence="2" type="ORF">F0562_024400</name>
</gene>
<evidence type="ECO:0000313" key="3">
    <source>
        <dbReference type="Proteomes" id="UP000325577"/>
    </source>
</evidence>
<evidence type="ECO:0000256" key="1">
    <source>
        <dbReference type="SAM" id="MobiDB-lite"/>
    </source>
</evidence>
<accession>A0A5J5BHU3</accession>
<keyword evidence="3" id="KW-1185">Reference proteome</keyword>
<reference evidence="2 3" key="1">
    <citation type="submission" date="2019-09" db="EMBL/GenBank/DDBJ databases">
        <title>A chromosome-level genome assembly of the Chinese tupelo Nyssa sinensis.</title>
        <authorList>
            <person name="Yang X."/>
            <person name="Kang M."/>
            <person name="Yang Y."/>
            <person name="Xiong H."/>
            <person name="Wang M."/>
            <person name="Zhang Z."/>
            <person name="Wang Z."/>
            <person name="Wu H."/>
            <person name="Ma T."/>
            <person name="Liu J."/>
            <person name="Xi Z."/>
        </authorList>
    </citation>
    <scope>NUCLEOTIDE SEQUENCE [LARGE SCALE GENOMIC DNA]</scope>
    <source>
        <strain evidence="2">J267</strain>
        <tissue evidence="2">Leaf</tissue>
    </source>
</reference>
<organism evidence="2 3">
    <name type="scientific">Nyssa sinensis</name>
    <dbReference type="NCBI Taxonomy" id="561372"/>
    <lineage>
        <taxon>Eukaryota</taxon>
        <taxon>Viridiplantae</taxon>
        <taxon>Streptophyta</taxon>
        <taxon>Embryophyta</taxon>
        <taxon>Tracheophyta</taxon>
        <taxon>Spermatophyta</taxon>
        <taxon>Magnoliopsida</taxon>
        <taxon>eudicotyledons</taxon>
        <taxon>Gunneridae</taxon>
        <taxon>Pentapetalae</taxon>
        <taxon>asterids</taxon>
        <taxon>Cornales</taxon>
        <taxon>Nyssaceae</taxon>
        <taxon>Nyssa</taxon>
    </lineage>
</organism>
<feature type="region of interest" description="Disordered" evidence="1">
    <location>
        <begin position="1"/>
        <end position="28"/>
    </location>
</feature>
<sequence>MSNSINPNFQTQDQLFDQNPNGYSQETQEWEAKARAWLSTMPEGKTVTMSDFEAWLDLNHASLPEEFKTMPRSLLYERVTSIQSSIEPSNEGKDANQVDLPQARFQRTDQWLPVYSWLESLDTDEVVKSKDILDWLLENPEVKEQLYTKHSRYHLTHYVKKCHVKILKRKEKKEGFQPSNKANSVKVHKNEGAKPPVPHPCNILSNLPKDSDIYLAKRNEEFRKYEILVELERQLSTLFPRRGSVHNLKES</sequence>